<dbReference type="Proteomes" id="UP000053864">
    <property type="component" value="Unassembled WGS sequence"/>
</dbReference>
<organism evidence="2 3">
    <name type="scientific">Phytophthora nicotianae</name>
    <name type="common">Potato buckeye rot agent</name>
    <name type="synonym">Phytophthora parasitica</name>
    <dbReference type="NCBI Taxonomy" id="4792"/>
    <lineage>
        <taxon>Eukaryota</taxon>
        <taxon>Sar</taxon>
        <taxon>Stramenopiles</taxon>
        <taxon>Oomycota</taxon>
        <taxon>Peronosporomycetes</taxon>
        <taxon>Peronosporales</taxon>
        <taxon>Peronosporaceae</taxon>
        <taxon>Phytophthora</taxon>
    </lineage>
</organism>
<protein>
    <submittedName>
        <fullName evidence="2">Uncharacterized protein</fullName>
    </submittedName>
</protein>
<sequence length="44" mass="4831">MKSVTILEQTYATEELNVCAGPLGSPQQFACLIRGNGMWTNPME</sequence>
<reference evidence="1" key="1">
    <citation type="submission" date="2013-11" db="EMBL/GenBank/DDBJ databases">
        <title>The Genome Sequence of Phytophthora parasitica CJ02B3.</title>
        <authorList>
            <consortium name="The Broad Institute Genomics Platform"/>
            <person name="Russ C."/>
            <person name="Tyler B."/>
            <person name="Panabieres F."/>
            <person name="Shan W."/>
            <person name="Tripathy S."/>
            <person name="Grunwald N."/>
            <person name="Machado M."/>
            <person name="Johnson C.S."/>
            <person name="Arredondo F."/>
            <person name="Hong C."/>
            <person name="Coffey M."/>
            <person name="Young S.K."/>
            <person name="Zeng Q."/>
            <person name="Gargeya S."/>
            <person name="Fitzgerald M."/>
            <person name="Abouelleil A."/>
            <person name="Alvarado L."/>
            <person name="Chapman S.B."/>
            <person name="Gainer-Dewar J."/>
            <person name="Goldberg J."/>
            <person name="Griggs A."/>
            <person name="Gujja S."/>
            <person name="Hansen M."/>
            <person name="Howarth C."/>
            <person name="Imamovic A."/>
            <person name="Ireland A."/>
            <person name="Larimer J."/>
            <person name="McCowan C."/>
            <person name="Murphy C."/>
            <person name="Pearson M."/>
            <person name="Poon T.W."/>
            <person name="Priest M."/>
            <person name="Roberts A."/>
            <person name="Saif S."/>
            <person name="Shea T."/>
            <person name="Sykes S."/>
            <person name="Wortman J."/>
            <person name="Nusbaum C."/>
            <person name="Birren B."/>
        </authorList>
    </citation>
    <scope>NUCLEOTIDE SEQUENCE [LARGE SCALE GENOMIC DNA]</scope>
    <source>
        <strain evidence="1">CJ02B3</strain>
    </source>
</reference>
<proteinExistence type="predicted"/>
<dbReference type="Proteomes" id="UP000053236">
    <property type="component" value="Unassembled WGS sequence"/>
</dbReference>
<gene>
    <name evidence="1" type="ORF">L915_01273</name>
    <name evidence="2" type="ORF">L916_01259</name>
</gene>
<name>W2JTV8_PHYNI</name>
<dbReference type="AlphaFoldDB" id="W2JTV8"/>
<evidence type="ECO:0000313" key="3">
    <source>
        <dbReference type="Proteomes" id="UP000053864"/>
    </source>
</evidence>
<reference evidence="2 3" key="2">
    <citation type="submission" date="2013-11" db="EMBL/GenBank/DDBJ databases">
        <title>The Genome Sequence of Phytophthora parasitica CJ05E6.</title>
        <authorList>
            <consortium name="The Broad Institute Genomics Platform"/>
            <person name="Russ C."/>
            <person name="Tyler B."/>
            <person name="Panabieres F."/>
            <person name="Shan W."/>
            <person name="Tripathy S."/>
            <person name="Grunwald N."/>
            <person name="Machado M."/>
            <person name="Johnson C.S."/>
            <person name="Arredondo F."/>
            <person name="Hong C."/>
            <person name="Coffey M."/>
            <person name="Young S.K."/>
            <person name="Zeng Q."/>
            <person name="Gargeya S."/>
            <person name="Fitzgerald M."/>
            <person name="Abouelleil A."/>
            <person name="Alvarado L."/>
            <person name="Chapman S.B."/>
            <person name="Gainer-Dewar J."/>
            <person name="Goldberg J."/>
            <person name="Griggs A."/>
            <person name="Gujja S."/>
            <person name="Hansen M."/>
            <person name="Howarth C."/>
            <person name="Imamovic A."/>
            <person name="Ireland A."/>
            <person name="Larimer J."/>
            <person name="McCowan C."/>
            <person name="Murphy C."/>
            <person name="Pearson M."/>
            <person name="Poon T.W."/>
            <person name="Priest M."/>
            <person name="Roberts A."/>
            <person name="Saif S."/>
            <person name="Shea T."/>
            <person name="Sykes S."/>
            <person name="Wortman J."/>
            <person name="Nusbaum C."/>
            <person name="Birren B."/>
        </authorList>
    </citation>
    <scope>NUCLEOTIDE SEQUENCE [LARGE SCALE GENOMIC DNA]</scope>
    <source>
        <strain evidence="2 3">CJ05E6</strain>
    </source>
</reference>
<accession>W2JTV8</accession>
<dbReference type="EMBL" id="KI670659">
    <property type="protein sequence ID" value="ETL49217.1"/>
    <property type="molecule type" value="Genomic_DNA"/>
</dbReference>
<evidence type="ECO:0000313" key="2">
    <source>
        <dbReference type="EMBL" id="ETL49217.1"/>
    </source>
</evidence>
<dbReference type="EMBL" id="KI684188">
    <property type="protein sequence ID" value="ETK95839.1"/>
    <property type="molecule type" value="Genomic_DNA"/>
</dbReference>
<evidence type="ECO:0000313" key="1">
    <source>
        <dbReference type="EMBL" id="ETK95839.1"/>
    </source>
</evidence>